<dbReference type="GO" id="GO:0000976">
    <property type="term" value="F:transcription cis-regulatory region binding"/>
    <property type="evidence" value="ECO:0007669"/>
    <property type="project" value="TreeGrafter"/>
</dbReference>
<sequence>MAGKGRSRASGRPTLEQVAVEANVSRGTASRVVNGSLEVSPYALKAVRDAIRKLGYVPNHAARSLVTRRSDTVLLVVSESEDRVFSEPFFASIVRGLSQELSNTPLQLNLVMASTGRQHDRVEQLVRNGHVDGVMLISLHGDDPLPQNLVAAGAPVALIGRPPVPDATTVPYVDADNEAGARAATEYLYRQGRRRIATITGPRDMAAGLDRLSGYRAALRGKRGVTRLVAQGDFGQASGEAAMRELLGKDPELDAVFAASDPMAAGALRALRAAGRRVPDDVAVIGFDDSDLARNTNPLLTSVSQPTQLMGRKLAELLIAQLREPEAKLAPVILPTELVCRESA</sequence>
<gene>
    <name evidence="5" type="ORF">BU204_08240</name>
</gene>
<dbReference type="PANTHER" id="PTHR30146">
    <property type="entry name" value="LACI-RELATED TRANSCRIPTIONAL REPRESSOR"/>
    <property type="match status" value="1"/>
</dbReference>
<reference evidence="5 6" key="1">
    <citation type="submission" date="2016-12" db="EMBL/GenBank/DDBJ databases">
        <title>The draft genome sequence of Actinophytocola sp. 11-183.</title>
        <authorList>
            <person name="Wang W."/>
            <person name="Yuan L."/>
        </authorList>
    </citation>
    <scope>NUCLEOTIDE SEQUENCE [LARGE SCALE GENOMIC DNA]</scope>
    <source>
        <strain evidence="5 6">11-183</strain>
    </source>
</reference>
<dbReference type="InterPro" id="IPR010982">
    <property type="entry name" value="Lambda_DNA-bd_dom_sf"/>
</dbReference>
<dbReference type="Proteomes" id="UP000185596">
    <property type="component" value="Unassembled WGS sequence"/>
</dbReference>
<proteinExistence type="predicted"/>
<evidence type="ECO:0000256" key="1">
    <source>
        <dbReference type="ARBA" id="ARBA00023015"/>
    </source>
</evidence>
<dbReference type="Gene3D" id="3.40.50.2300">
    <property type="match status" value="2"/>
</dbReference>
<evidence type="ECO:0000259" key="4">
    <source>
        <dbReference type="PROSITE" id="PS50932"/>
    </source>
</evidence>
<evidence type="ECO:0000256" key="2">
    <source>
        <dbReference type="ARBA" id="ARBA00023125"/>
    </source>
</evidence>
<keyword evidence="3" id="KW-0804">Transcription</keyword>
<dbReference type="CDD" id="cd01392">
    <property type="entry name" value="HTH_LacI"/>
    <property type="match status" value="1"/>
</dbReference>
<dbReference type="SMART" id="SM00354">
    <property type="entry name" value="HTH_LACI"/>
    <property type="match status" value="1"/>
</dbReference>
<evidence type="ECO:0000256" key="3">
    <source>
        <dbReference type="ARBA" id="ARBA00023163"/>
    </source>
</evidence>
<name>A0A1Q8CUS5_9PSEU</name>
<dbReference type="InterPro" id="IPR046335">
    <property type="entry name" value="LacI/GalR-like_sensor"/>
</dbReference>
<dbReference type="InterPro" id="IPR028082">
    <property type="entry name" value="Peripla_BP_I"/>
</dbReference>
<dbReference type="SUPFAM" id="SSF47413">
    <property type="entry name" value="lambda repressor-like DNA-binding domains"/>
    <property type="match status" value="1"/>
</dbReference>
<dbReference type="SUPFAM" id="SSF53822">
    <property type="entry name" value="Periplasmic binding protein-like I"/>
    <property type="match status" value="1"/>
</dbReference>
<dbReference type="Pfam" id="PF00356">
    <property type="entry name" value="LacI"/>
    <property type="match status" value="1"/>
</dbReference>
<dbReference type="GO" id="GO:0003700">
    <property type="term" value="F:DNA-binding transcription factor activity"/>
    <property type="evidence" value="ECO:0007669"/>
    <property type="project" value="TreeGrafter"/>
</dbReference>
<dbReference type="PANTHER" id="PTHR30146:SF109">
    <property type="entry name" value="HTH-TYPE TRANSCRIPTIONAL REGULATOR GALS"/>
    <property type="match status" value="1"/>
</dbReference>
<dbReference type="EMBL" id="MSIE01000011">
    <property type="protein sequence ID" value="OLF18115.1"/>
    <property type="molecule type" value="Genomic_DNA"/>
</dbReference>
<keyword evidence="6" id="KW-1185">Reference proteome</keyword>
<keyword evidence="1" id="KW-0805">Transcription regulation</keyword>
<protein>
    <submittedName>
        <fullName evidence="5">LacI family transcriptional regulator</fullName>
    </submittedName>
</protein>
<comment type="caution">
    <text evidence="5">The sequence shown here is derived from an EMBL/GenBank/DDBJ whole genome shotgun (WGS) entry which is preliminary data.</text>
</comment>
<dbReference type="Pfam" id="PF13377">
    <property type="entry name" value="Peripla_BP_3"/>
    <property type="match status" value="1"/>
</dbReference>
<keyword evidence="2" id="KW-0238">DNA-binding</keyword>
<evidence type="ECO:0000313" key="5">
    <source>
        <dbReference type="EMBL" id="OLF18115.1"/>
    </source>
</evidence>
<feature type="domain" description="HTH lacI-type" evidence="4">
    <location>
        <begin position="13"/>
        <end position="67"/>
    </location>
</feature>
<dbReference type="InterPro" id="IPR000843">
    <property type="entry name" value="HTH_LacI"/>
</dbReference>
<dbReference type="STRING" id="1912961.BU204_08240"/>
<dbReference type="Gene3D" id="1.10.260.40">
    <property type="entry name" value="lambda repressor-like DNA-binding domains"/>
    <property type="match status" value="1"/>
</dbReference>
<organism evidence="5 6">
    <name type="scientific">Actinophytocola xanthii</name>
    <dbReference type="NCBI Taxonomy" id="1912961"/>
    <lineage>
        <taxon>Bacteria</taxon>
        <taxon>Bacillati</taxon>
        <taxon>Actinomycetota</taxon>
        <taxon>Actinomycetes</taxon>
        <taxon>Pseudonocardiales</taxon>
        <taxon>Pseudonocardiaceae</taxon>
    </lineage>
</organism>
<dbReference type="RefSeq" id="WP_075124974.1">
    <property type="nucleotide sequence ID" value="NZ_MSIE01000011.1"/>
</dbReference>
<dbReference type="AlphaFoldDB" id="A0A1Q8CUS5"/>
<dbReference type="PROSITE" id="PS50932">
    <property type="entry name" value="HTH_LACI_2"/>
    <property type="match status" value="1"/>
</dbReference>
<dbReference type="CDD" id="cd06267">
    <property type="entry name" value="PBP1_LacI_sugar_binding-like"/>
    <property type="match status" value="1"/>
</dbReference>
<accession>A0A1Q8CUS5</accession>
<dbReference type="OrthoDB" id="4268837at2"/>
<evidence type="ECO:0000313" key="6">
    <source>
        <dbReference type="Proteomes" id="UP000185596"/>
    </source>
</evidence>